<organism evidence="2 3">
    <name type="scientific">Ephemerocybe angulata</name>
    <dbReference type="NCBI Taxonomy" id="980116"/>
    <lineage>
        <taxon>Eukaryota</taxon>
        <taxon>Fungi</taxon>
        <taxon>Dikarya</taxon>
        <taxon>Basidiomycota</taxon>
        <taxon>Agaricomycotina</taxon>
        <taxon>Agaricomycetes</taxon>
        <taxon>Agaricomycetidae</taxon>
        <taxon>Agaricales</taxon>
        <taxon>Agaricineae</taxon>
        <taxon>Psathyrellaceae</taxon>
        <taxon>Ephemerocybe</taxon>
    </lineage>
</organism>
<name>A0A8H6HAF0_9AGAR</name>
<feature type="region of interest" description="Disordered" evidence="1">
    <location>
        <begin position="1"/>
        <end position="23"/>
    </location>
</feature>
<sequence>MDLKSPYLRTSRLRPRSLSSSATTSRRIYFRQASSQTDFSCDLAILFPRHQDLISVGMPHTRSQIRDGHGR</sequence>
<comment type="caution">
    <text evidence="2">The sequence shown here is derived from an EMBL/GenBank/DDBJ whole genome shotgun (WGS) entry which is preliminary data.</text>
</comment>
<proteinExistence type="predicted"/>
<dbReference type="Proteomes" id="UP000521943">
    <property type="component" value="Unassembled WGS sequence"/>
</dbReference>
<gene>
    <name evidence="2" type="ORF">DFP72DRAFT_1081169</name>
</gene>
<evidence type="ECO:0000256" key="1">
    <source>
        <dbReference type="SAM" id="MobiDB-lite"/>
    </source>
</evidence>
<keyword evidence="3" id="KW-1185">Reference proteome</keyword>
<dbReference type="AlphaFoldDB" id="A0A8H6HAF0"/>
<evidence type="ECO:0000313" key="3">
    <source>
        <dbReference type="Proteomes" id="UP000521943"/>
    </source>
</evidence>
<protein>
    <submittedName>
        <fullName evidence="2">Uncharacterized protein</fullName>
    </submittedName>
</protein>
<dbReference type="EMBL" id="JACGCI010000165">
    <property type="protein sequence ID" value="KAF6742855.1"/>
    <property type="molecule type" value="Genomic_DNA"/>
</dbReference>
<evidence type="ECO:0000313" key="2">
    <source>
        <dbReference type="EMBL" id="KAF6742855.1"/>
    </source>
</evidence>
<accession>A0A8H6HAF0</accession>
<reference evidence="2 3" key="1">
    <citation type="submission" date="2020-07" db="EMBL/GenBank/DDBJ databases">
        <title>Comparative genomics of pyrophilous fungi reveals a link between fire events and developmental genes.</title>
        <authorList>
            <consortium name="DOE Joint Genome Institute"/>
            <person name="Steindorff A.S."/>
            <person name="Carver A."/>
            <person name="Calhoun S."/>
            <person name="Stillman K."/>
            <person name="Liu H."/>
            <person name="Lipzen A."/>
            <person name="Pangilinan J."/>
            <person name="Labutti K."/>
            <person name="Bruns T.D."/>
            <person name="Grigoriev I.V."/>
        </authorList>
    </citation>
    <scope>NUCLEOTIDE SEQUENCE [LARGE SCALE GENOMIC DNA]</scope>
    <source>
        <strain evidence="2 3">CBS 144469</strain>
    </source>
</reference>